<reference evidence="2 3" key="1">
    <citation type="journal article" date="2011" name="Front. Microbiol.">
        <title>Genomic signatures of strain selection and enhancement in Bacillus atrophaeus var. globigii, a historical biowarfare simulant.</title>
        <authorList>
            <person name="Gibbons H.S."/>
            <person name="Broomall S.M."/>
            <person name="McNew L.A."/>
            <person name="Daligault H."/>
            <person name="Chapman C."/>
            <person name="Bruce D."/>
            <person name="Karavis M."/>
            <person name="Krepps M."/>
            <person name="McGregor P.A."/>
            <person name="Hong C."/>
            <person name="Park K.H."/>
            <person name="Akmal A."/>
            <person name="Feldman A."/>
            <person name="Lin J.S."/>
            <person name="Chang W.E."/>
            <person name="Higgs B.W."/>
            <person name="Demirev P."/>
            <person name="Lindquist J."/>
            <person name="Liem A."/>
            <person name="Fochler E."/>
            <person name="Read T.D."/>
            <person name="Tapia R."/>
            <person name="Johnson S."/>
            <person name="Bishop-Lilly K.A."/>
            <person name="Detter C."/>
            <person name="Han C."/>
            <person name="Sozhamannan S."/>
            <person name="Rosenzweig C.N."/>
            <person name="Skowronski E.W."/>
        </authorList>
    </citation>
    <scope>NUCLEOTIDE SEQUENCE [LARGE SCALE GENOMIC DNA]</scope>
    <source>
        <strain evidence="2 3">Y4G10-17</strain>
    </source>
</reference>
<accession>A0A432WD11</accession>
<dbReference type="EMBL" id="PIPO01000006">
    <property type="protein sequence ID" value="RUO30290.1"/>
    <property type="molecule type" value="Genomic_DNA"/>
</dbReference>
<dbReference type="RefSeq" id="WP_126799773.1">
    <property type="nucleotide sequence ID" value="NZ_PIPO01000006.1"/>
</dbReference>
<protein>
    <submittedName>
        <fullName evidence="2">NAD(P)-dependent oxidoreductase</fullName>
    </submittedName>
</protein>
<dbReference type="Pfam" id="PF01370">
    <property type="entry name" value="Epimerase"/>
    <property type="match status" value="1"/>
</dbReference>
<feature type="domain" description="NAD-dependent epimerase/dehydratase" evidence="1">
    <location>
        <begin position="9"/>
        <end position="208"/>
    </location>
</feature>
<dbReference type="PANTHER" id="PTHR48079:SF6">
    <property type="entry name" value="NAD(P)-BINDING DOMAIN-CONTAINING PROTEIN-RELATED"/>
    <property type="match status" value="1"/>
</dbReference>
<dbReference type="GO" id="GO:0004029">
    <property type="term" value="F:aldehyde dehydrogenase (NAD+) activity"/>
    <property type="evidence" value="ECO:0007669"/>
    <property type="project" value="TreeGrafter"/>
</dbReference>
<dbReference type="GO" id="GO:0005737">
    <property type="term" value="C:cytoplasm"/>
    <property type="evidence" value="ECO:0007669"/>
    <property type="project" value="TreeGrafter"/>
</dbReference>
<evidence type="ECO:0000313" key="2">
    <source>
        <dbReference type="EMBL" id="RUO30290.1"/>
    </source>
</evidence>
<evidence type="ECO:0000313" key="3">
    <source>
        <dbReference type="Proteomes" id="UP000287823"/>
    </source>
</evidence>
<dbReference type="InterPro" id="IPR036291">
    <property type="entry name" value="NAD(P)-bd_dom_sf"/>
</dbReference>
<dbReference type="Gene3D" id="3.40.50.720">
    <property type="entry name" value="NAD(P)-binding Rossmann-like Domain"/>
    <property type="match status" value="1"/>
</dbReference>
<keyword evidence="3" id="KW-1185">Reference proteome</keyword>
<evidence type="ECO:0000259" key="1">
    <source>
        <dbReference type="Pfam" id="PF01370"/>
    </source>
</evidence>
<dbReference type="SUPFAM" id="SSF51735">
    <property type="entry name" value="NAD(P)-binding Rossmann-fold domains"/>
    <property type="match status" value="1"/>
</dbReference>
<dbReference type="InterPro" id="IPR001509">
    <property type="entry name" value="Epimerase_deHydtase"/>
</dbReference>
<dbReference type="PANTHER" id="PTHR48079">
    <property type="entry name" value="PROTEIN YEEZ"/>
    <property type="match status" value="1"/>
</dbReference>
<comment type="caution">
    <text evidence="2">The sequence shown here is derived from an EMBL/GenBank/DDBJ whole genome shotgun (WGS) entry which is preliminary data.</text>
</comment>
<dbReference type="InterPro" id="IPR051783">
    <property type="entry name" value="NAD(P)-dependent_oxidoreduct"/>
</dbReference>
<sequence length="279" mass="30904">MKQWALLMGAGDLASRLTPLLKTQGYEVVGARRTAKSAADFELVQADASKVDDWLKVLAHKPAVIVITLTPSDYSDQGYLTGYVKPTEALTLALSECDPDYRPFIVFVSSTSVYGHREGEWVDETSDTNPVGFAGKRILEAEQHICQSGYPHTIVRFSGIYGPGREGMIARLISGEVTLTPAWTNRVHVRDCVGTIAHLIARYDQGLEVDEIYLSSDNLPIRQAEFATGLATYLGLDPTTLPETDQIGPRGSKRCNNRRLQETGYRFIFPTWKEGYEGL</sequence>
<dbReference type="Proteomes" id="UP000287823">
    <property type="component" value="Unassembled WGS sequence"/>
</dbReference>
<proteinExistence type="predicted"/>
<gene>
    <name evidence="2" type="ORF">CWE14_13025</name>
</gene>
<name>A0A432WD11_9GAMM</name>
<organism evidence="2 3">
    <name type="scientific">Aliidiomarina soli</name>
    <dbReference type="NCBI Taxonomy" id="1928574"/>
    <lineage>
        <taxon>Bacteria</taxon>
        <taxon>Pseudomonadati</taxon>
        <taxon>Pseudomonadota</taxon>
        <taxon>Gammaproteobacteria</taxon>
        <taxon>Alteromonadales</taxon>
        <taxon>Idiomarinaceae</taxon>
        <taxon>Aliidiomarina</taxon>
    </lineage>
</organism>
<dbReference type="AlphaFoldDB" id="A0A432WD11"/>